<evidence type="ECO:0000256" key="5">
    <source>
        <dbReference type="ARBA" id="ARBA00022729"/>
    </source>
</evidence>
<dbReference type="SUPFAM" id="SSF117074">
    <property type="entry name" value="Hypothetical protein PA1324"/>
    <property type="match status" value="1"/>
</dbReference>
<keyword evidence="4" id="KW-0964">Secreted</keyword>
<dbReference type="Pfam" id="PF18911">
    <property type="entry name" value="PKD_4"/>
    <property type="match status" value="2"/>
</dbReference>
<dbReference type="Proteomes" id="UP000191055">
    <property type="component" value="Unassembled WGS sequence"/>
</dbReference>
<dbReference type="InterPro" id="IPR011050">
    <property type="entry name" value="Pectin_lyase_fold/virulence"/>
</dbReference>
<proteinExistence type="predicted"/>
<dbReference type="Gene3D" id="2.60.40.10">
    <property type="entry name" value="Immunoglobulins"/>
    <property type="match status" value="3"/>
</dbReference>
<dbReference type="GO" id="GO:0009279">
    <property type="term" value="C:cell outer membrane"/>
    <property type="evidence" value="ECO:0007669"/>
    <property type="project" value="UniProtKB-SubCell"/>
</dbReference>
<feature type="domain" description="PKD" evidence="8">
    <location>
        <begin position="946"/>
        <end position="1008"/>
    </location>
</feature>
<evidence type="ECO:0000256" key="2">
    <source>
        <dbReference type="ARBA" id="ARBA00004442"/>
    </source>
</evidence>
<evidence type="ECO:0000256" key="3">
    <source>
        <dbReference type="ARBA" id="ARBA00004613"/>
    </source>
</evidence>
<gene>
    <name evidence="9" type="ORF">SAMN03080601_00633</name>
</gene>
<dbReference type="SMART" id="SM00710">
    <property type="entry name" value="PbH1"/>
    <property type="match status" value="7"/>
</dbReference>
<dbReference type="FunFam" id="2.60.40.10:FF:000270">
    <property type="entry name" value="Cell surface protein"/>
    <property type="match status" value="1"/>
</dbReference>
<reference evidence="9 10" key="1">
    <citation type="submission" date="2017-02" db="EMBL/GenBank/DDBJ databases">
        <authorList>
            <person name="Peterson S.W."/>
        </authorList>
    </citation>
    <scope>NUCLEOTIDE SEQUENCE [LARGE SCALE GENOMIC DNA]</scope>
    <source>
        <strain evidence="9 10">DSM 24412</strain>
    </source>
</reference>
<dbReference type="InterPro" id="IPR026444">
    <property type="entry name" value="Secre_tail"/>
</dbReference>
<accession>A0A1T5BUW9</accession>
<dbReference type="InterPro" id="IPR022409">
    <property type="entry name" value="PKD/Chitinase_dom"/>
</dbReference>
<dbReference type="KEGG" id="asx:CDL62_10775"/>
<dbReference type="SUPFAM" id="SSF49299">
    <property type="entry name" value="PKD domain"/>
    <property type="match status" value="3"/>
</dbReference>
<sequence>MKKHLLFISIIFMLCIKMTGQNTLIVPSQNYPTIQSAIDNADHQDLILVSPGTYSEEIIISSKTLTLASQYLTENNPEHISNTILTPFIEDEITKRIIHISGNSNVTLVGFTIKDGSVADHGAGLYVAGGTFKGEHLRFLNNEAGGMNRNGGAIYLSNTNAVISHSYFEGNRTSSSSDGGAIYSNQTNERNVVIDNCTFKNNSASRGGAIYAYSSQMGANVTIDNNIFSGNHANRGGAMAFWHFSPRITYNQLYSNSAATEGAALHFANTRGARVINNTIVKNQLTQHGATRKGAAIFIGGNSSHTFPSTTIITNNIIRNNAVVESDKEIYVNQQNSTSHQVNIEYCNISANADDFASANETSVINFGEGNITDDPLFVNFNGNDFNLQENSTCIDAGDPDTNRDGITWQNDPEDQDPDGTRKDIGAIYFHQEIEEPLVADFSFIIRGGYAPVEVTFNDESYAIGVDAPTSWQWDFNNDGTVNSTEQHPTYTYTQSGVYMVKLTVSNGTLSETVVKTEIIEVLQFESELEVLHFDFSEFTSEQNLCETPFIHQGVSFSGASSTDDNCEISINGGVSLIGTNDLFIADFSQLDGHVYEVVIEFLDYCGDNCTGGKAWSGDESIHTQAYPGSSSSNVHTFTFMGDEDNPIDLFHFFGMESVLLNMTIKKEKTPNNCPPTATIAVEPLSCNEFMITSAIEANGVEHSRKWLLNDVEINENILESLLLEPGIYTLKLMLTSNDNPECTYTATEAITVDNPQIEIETLLDKTTLELSYSATVEGIESFSVSWDFGDGNTNNDNQISGTHTYSEMGDYTLSLTIFDLNNNVCSYLLEEQIDVNDCMLEAEIFIYGQSCNEFIISEMVNNSEKPYSIFWFVNDVEYDSEDISPLLLEQGTHTIKLIVVDDNNESCTITITETILVADPVITVNTITNPESLTLDFALLVDGIDDYNFSWYFGDSGQGSGDEYRESGRYTYADYGDYTIALMVSPSDNSMCAYHRNIDISIEESENDECENGEITGTVHAELAALLNGSITMELYFRNVEEKYNLLTTAPISSSGDFEFRNLEPGLYIVAASINNPELYPEMVVSYFRMYAEEAFYWQETSPIVIYCDAKAHLALNMITLDDILSGMGEISGYLFYSNNVEDEDDEIGVGPRSISYPAKTLKSNTGYTLASGIRVQLREYESGKLLATTVSDENGFYKFSNLPDGEYAVVLDIVGKPFASVHQIIIDADNTKAEHRHYAISSTKTHKSNALSLTINTTGMGSVEVNGLEYQSPLIFDEPTHVTINATPDESWSFTEWKGDFSDSDASLQFTLDSNVSLEAIFEVSSNIAEHQTSANLFPNPFKDKLSIKTNNTKYLKVINSVGTIIETIMVDSETININTSQYPTGVYLIYMIQSDNTSKTIKAVKR</sequence>
<dbReference type="InterPro" id="IPR012334">
    <property type="entry name" value="Pectin_lyas_fold"/>
</dbReference>
<evidence type="ECO:0000256" key="7">
    <source>
        <dbReference type="ARBA" id="ARBA00023237"/>
    </source>
</evidence>
<dbReference type="InterPro" id="IPR000601">
    <property type="entry name" value="PKD_dom"/>
</dbReference>
<feature type="domain" description="PKD" evidence="8">
    <location>
        <begin position="469"/>
        <end position="507"/>
    </location>
</feature>
<dbReference type="SMART" id="SM00089">
    <property type="entry name" value="PKD"/>
    <property type="match status" value="3"/>
</dbReference>
<dbReference type="EMBL" id="FUYV01000002">
    <property type="protein sequence ID" value="SKB50879.1"/>
    <property type="molecule type" value="Genomic_DNA"/>
</dbReference>
<dbReference type="Pfam" id="PF18962">
    <property type="entry name" value="Por_Secre_tail"/>
    <property type="match status" value="1"/>
</dbReference>
<dbReference type="Pfam" id="PF18998">
    <property type="entry name" value="Flg_new_2"/>
    <property type="match status" value="1"/>
</dbReference>
<dbReference type="PROSITE" id="PS50093">
    <property type="entry name" value="PKD"/>
    <property type="match status" value="3"/>
</dbReference>
<dbReference type="RefSeq" id="WP_079556429.1">
    <property type="nucleotide sequence ID" value="NZ_CP021904.1"/>
</dbReference>
<protein>
    <submittedName>
        <fullName evidence="9">Por secretion system C-terminal sorting domain-containing protein</fullName>
    </submittedName>
</protein>
<dbReference type="InterPro" id="IPR006626">
    <property type="entry name" value="PbH1"/>
</dbReference>
<comment type="subcellular location">
    <subcellularLocation>
        <location evidence="1">Cell envelope</location>
    </subcellularLocation>
    <subcellularLocation>
        <location evidence="2">Cell outer membrane</location>
    </subcellularLocation>
    <subcellularLocation>
        <location evidence="3">Secreted</location>
    </subcellularLocation>
</comment>
<keyword evidence="5" id="KW-0732">Signal</keyword>
<dbReference type="CDD" id="cd00146">
    <property type="entry name" value="PKD"/>
    <property type="match status" value="2"/>
</dbReference>
<keyword evidence="10" id="KW-1185">Reference proteome</keyword>
<dbReference type="STRING" id="889453.SAMN03080601_00633"/>
<dbReference type="SUPFAM" id="SSF51126">
    <property type="entry name" value="Pectin lyase-like"/>
    <property type="match status" value="1"/>
</dbReference>
<dbReference type="InterPro" id="IPR003368">
    <property type="entry name" value="POMP_repeat"/>
</dbReference>
<dbReference type="GO" id="GO:0005576">
    <property type="term" value="C:extracellular region"/>
    <property type="evidence" value="ECO:0007669"/>
    <property type="project" value="UniProtKB-SubCell"/>
</dbReference>
<dbReference type="Gene3D" id="2.160.20.10">
    <property type="entry name" value="Single-stranded right-handed beta-helix, Pectin lyase-like"/>
    <property type="match status" value="1"/>
</dbReference>
<evidence type="ECO:0000313" key="10">
    <source>
        <dbReference type="Proteomes" id="UP000191055"/>
    </source>
</evidence>
<dbReference type="NCBIfam" id="TIGR01376">
    <property type="entry name" value="POMP_repeat"/>
    <property type="match status" value="1"/>
</dbReference>
<name>A0A1T5BUW9_9BACT</name>
<dbReference type="InterPro" id="IPR035986">
    <property type="entry name" value="PKD_dom_sf"/>
</dbReference>
<keyword evidence="6" id="KW-0472">Membrane</keyword>
<organism evidence="9 10">
    <name type="scientific">Alkalitalea saponilacus</name>
    <dbReference type="NCBI Taxonomy" id="889453"/>
    <lineage>
        <taxon>Bacteria</taxon>
        <taxon>Pseudomonadati</taxon>
        <taxon>Bacteroidota</taxon>
        <taxon>Bacteroidia</taxon>
        <taxon>Marinilabiliales</taxon>
        <taxon>Marinilabiliaceae</taxon>
        <taxon>Alkalitalea</taxon>
    </lineage>
</organism>
<evidence type="ECO:0000313" key="9">
    <source>
        <dbReference type="EMBL" id="SKB50879.1"/>
    </source>
</evidence>
<dbReference type="InterPro" id="IPR013783">
    <property type="entry name" value="Ig-like_fold"/>
</dbReference>
<dbReference type="OrthoDB" id="1489094at2"/>
<dbReference type="Pfam" id="PF02415">
    <property type="entry name" value="Chlam_PMP"/>
    <property type="match status" value="2"/>
</dbReference>
<dbReference type="InterPro" id="IPR033764">
    <property type="entry name" value="Sdr_B"/>
</dbReference>
<dbReference type="InterPro" id="IPR044060">
    <property type="entry name" value="Bacterial_rp_domain"/>
</dbReference>
<dbReference type="Pfam" id="PF17210">
    <property type="entry name" value="SdrD_B"/>
    <property type="match status" value="1"/>
</dbReference>
<evidence type="ECO:0000256" key="1">
    <source>
        <dbReference type="ARBA" id="ARBA00004196"/>
    </source>
</evidence>
<evidence type="ECO:0000256" key="6">
    <source>
        <dbReference type="ARBA" id="ARBA00023136"/>
    </source>
</evidence>
<feature type="domain" description="PKD" evidence="8">
    <location>
        <begin position="769"/>
        <end position="820"/>
    </location>
</feature>
<dbReference type="PANTHER" id="PTHR36842">
    <property type="entry name" value="PROTEIN TOLB HOMOLOG"/>
    <property type="match status" value="1"/>
</dbReference>
<evidence type="ECO:0000259" key="8">
    <source>
        <dbReference type="PROSITE" id="PS50093"/>
    </source>
</evidence>
<evidence type="ECO:0000256" key="4">
    <source>
        <dbReference type="ARBA" id="ARBA00022525"/>
    </source>
</evidence>
<dbReference type="PANTHER" id="PTHR36842:SF1">
    <property type="entry name" value="PROTEIN TOLB"/>
    <property type="match status" value="1"/>
</dbReference>
<keyword evidence="7" id="KW-0998">Cell outer membrane</keyword>